<dbReference type="KEGG" id="sgra:EX895_000757"/>
<name>A0A4V6EUH0_9BASI</name>
<gene>
    <name evidence="3" type="ORF">EX895_000757</name>
</gene>
<evidence type="ECO:0000313" key="3">
    <source>
        <dbReference type="EMBL" id="TKY90759.1"/>
    </source>
</evidence>
<feature type="transmembrane region" description="Helical" evidence="2">
    <location>
        <begin position="144"/>
        <end position="164"/>
    </location>
</feature>
<dbReference type="OrthoDB" id="5327148at2759"/>
<evidence type="ECO:0000256" key="2">
    <source>
        <dbReference type="SAM" id="Phobius"/>
    </source>
</evidence>
<protein>
    <submittedName>
        <fullName evidence="3">Uncharacterized protein</fullName>
    </submittedName>
</protein>
<organism evidence="3 4">
    <name type="scientific">Sporisorium graminicola</name>
    <dbReference type="NCBI Taxonomy" id="280036"/>
    <lineage>
        <taxon>Eukaryota</taxon>
        <taxon>Fungi</taxon>
        <taxon>Dikarya</taxon>
        <taxon>Basidiomycota</taxon>
        <taxon>Ustilaginomycotina</taxon>
        <taxon>Ustilaginomycetes</taxon>
        <taxon>Ustilaginales</taxon>
        <taxon>Ustilaginaceae</taxon>
        <taxon>Sporisorium</taxon>
    </lineage>
</organism>
<dbReference type="RefSeq" id="XP_029742744.1">
    <property type="nucleotide sequence ID" value="XM_029881358.1"/>
</dbReference>
<keyword evidence="2" id="KW-0472">Membrane</keyword>
<feature type="compositionally biased region" description="Polar residues" evidence="1">
    <location>
        <begin position="378"/>
        <end position="390"/>
    </location>
</feature>
<sequence>MPISNTNKLAFLGLNILRLISLVTILLVFTTLVMGLIEDIRDYRDDSLLAEAQADDCAYVPGTSIPMQTWGIFWVELHRAFMMLAVTSLFLAELSWVGSTRLEQLAQAWVPVLSRRSGLAALGSVHVVIATSMLSHYLDDFPLVVSWMLFVVGACYVCLGLAFYKHSLKDGRSLIASRRQQFVKGQTTAHVYRSLGGAGKDYGSTSTSAKQSTPTLRQLFKRKGNGAAGQTRSKAVSINESFPSLETESHKQVLADRARRAQHMHKTSSVAVDMTHIDANRSSITRGFVWNAQAAGIVHERESDFAASHHDDWETNLSQRRDSQTSHRSCSGASVASSTIRIGGYTSREAALARERARHRRHAAASGHGRSHPPPAKSTRTGHSTATKRVNSVKRRSLALVSSTRNRLSAGTASALAARRRHTPQRGTRGIPNADPKIVVEYTDDPATAPPVPPLPAYHQAAGKDEFQLPVASCFAVGGSGTGGRVA</sequence>
<dbReference type="Proteomes" id="UP000306050">
    <property type="component" value="Chromosome SGRAM_1"/>
</dbReference>
<keyword evidence="2" id="KW-0812">Transmembrane</keyword>
<dbReference type="GeneID" id="40723652"/>
<feature type="compositionally biased region" description="Basic and acidic residues" evidence="1">
    <location>
        <begin position="316"/>
        <end position="325"/>
    </location>
</feature>
<accession>A0A4V6EUH0</accession>
<keyword evidence="2" id="KW-1133">Transmembrane helix</keyword>
<dbReference type="EMBL" id="SRRM01000002">
    <property type="protein sequence ID" value="TKY90759.1"/>
    <property type="molecule type" value="Genomic_DNA"/>
</dbReference>
<comment type="caution">
    <text evidence="3">The sequence shown here is derived from an EMBL/GenBank/DDBJ whole genome shotgun (WGS) entry which is preliminary data.</text>
</comment>
<proteinExistence type="predicted"/>
<dbReference type="AlphaFoldDB" id="A0A4V6EUH0"/>
<evidence type="ECO:0000256" key="1">
    <source>
        <dbReference type="SAM" id="MobiDB-lite"/>
    </source>
</evidence>
<feature type="compositionally biased region" description="Polar residues" evidence="1">
    <location>
        <begin position="326"/>
        <end position="337"/>
    </location>
</feature>
<feature type="region of interest" description="Disordered" evidence="1">
    <location>
        <begin position="316"/>
        <end position="337"/>
    </location>
</feature>
<evidence type="ECO:0000313" key="4">
    <source>
        <dbReference type="Proteomes" id="UP000306050"/>
    </source>
</evidence>
<feature type="region of interest" description="Disordered" evidence="1">
    <location>
        <begin position="411"/>
        <end position="433"/>
    </location>
</feature>
<keyword evidence="4" id="KW-1185">Reference proteome</keyword>
<reference evidence="3 4" key="1">
    <citation type="submission" date="2019-05" db="EMBL/GenBank/DDBJ databases">
        <title>Sporisorium graminicola CBS 10092 draft sequencing and annotation.</title>
        <authorList>
            <person name="Solano-Gonzalez S."/>
            <person name="Caddick M.X."/>
            <person name="Darby A."/>
        </authorList>
    </citation>
    <scope>NUCLEOTIDE SEQUENCE [LARGE SCALE GENOMIC DNA]</scope>
    <source>
        <strain evidence="3 4">CBS 10092</strain>
    </source>
</reference>
<feature type="region of interest" description="Disordered" evidence="1">
    <location>
        <begin position="351"/>
        <end position="396"/>
    </location>
</feature>
<feature type="transmembrane region" description="Helical" evidence="2">
    <location>
        <begin position="12"/>
        <end position="37"/>
    </location>
</feature>